<sequence>MTPDTLGYFDRDDPPAHTAPVGSAEAVPFHRQVAEGVAQAHILRGRAVRQALATVFLLPLRLATMVTSPRAAKGRSPAAASR</sequence>
<reference evidence="2 3" key="1">
    <citation type="submission" date="2020-04" db="EMBL/GenBank/DDBJ databases">
        <title>Rhodospirillaceae bacterium KN72 isolated from deep sea.</title>
        <authorList>
            <person name="Zhang D.-C."/>
        </authorList>
    </citation>
    <scope>NUCLEOTIDE SEQUENCE [LARGE SCALE GENOMIC DNA]</scope>
    <source>
        <strain evidence="2 3">KN72</strain>
    </source>
</reference>
<keyword evidence="3" id="KW-1185">Reference proteome</keyword>
<dbReference type="RefSeq" id="WP_169625445.1">
    <property type="nucleotide sequence ID" value="NZ_JABBNT010000003.1"/>
</dbReference>
<dbReference type="Proteomes" id="UP000539372">
    <property type="component" value="Unassembled WGS sequence"/>
</dbReference>
<evidence type="ECO:0000313" key="3">
    <source>
        <dbReference type="Proteomes" id="UP000539372"/>
    </source>
</evidence>
<evidence type="ECO:0000313" key="2">
    <source>
        <dbReference type="EMBL" id="NMM45070.1"/>
    </source>
</evidence>
<evidence type="ECO:0000256" key="1">
    <source>
        <dbReference type="SAM" id="MobiDB-lite"/>
    </source>
</evidence>
<dbReference type="EMBL" id="JABBNT010000003">
    <property type="protein sequence ID" value="NMM45070.1"/>
    <property type="molecule type" value="Genomic_DNA"/>
</dbReference>
<comment type="caution">
    <text evidence="2">The sequence shown here is derived from an EMBL/GenBank/DDBJ whole genome shotgun (WGS) entry which is preliminary data.</text>
</comment>
<dbReference type="AlphaFoldDB" id="A0A7Y0E0P5"/>
<organism evidence="2 3">
    <name type="scientific">Pacificispira spongiicola</name>
    <dbReference type="NCBI Taxonomy" id="2729598"/>
    <lineage>
        <taxon>Bacteria</taxon>
        <taxon>Pseudomonadati</taxon>
        <taxon>Pseudomonadota</taxon>
        <taxon>Alphaproteobacteria</taxon>
        <taxon>Rhodospirillales</taxon>
        <taxon>Rhodospirillaceae</taxon>
        <taxon>Pacificispira</taxon>
    </lineage>
</organism>
<feature type="region of interest" description="Disordered" evidence="1">
    <location>
        <begin position="1"/>
        <end position="22"/>
    </location>
</feature>
<gene>
    <name evidence="2" type="ORF">HH303_11315</name>
</gene>
<accession>A0A7Y0E0P5</accession>
<protein>
    <submittedName>
        <fullName evidence="2">Uncharacterized protein</fullName>
    </submittedName>
</protein>
<proteinExistence type="predicted"/>
<name>A0A7Y0E0P5_9PROT</name>